<feature type="binding site" evidence="9">
    <location>
        <position position="190"/>
    </location>
    <ligand>
        <name>anthranilate</name>
        <dbReference type="ChEBI" id="CHEBI:16567"/>
        <label>2</label>
    </ligand>
</feature>
<reference evidence="13 14" key="1">
    <citation type="submission" date="2019-06" db="EMBL/GenBank/DDBJ databases">
        <title>Sequencing the genomes of 1000 actinobacteria strains.</title>
        <authorList>
            <person name="Klenk H.-P."/>
        </authorList>
    </citation>
    <scope>NUCLEOTIDE SEQUENCE [LARGE SCALE GENOMIC DNA]</scope>
    <source>
        <strain evidence="13 14">DSM 8251</strain>
    </source>
</reference>
<feature type="binding site" evidence="9">
    <location>
        <position position="104"/>
    </location>
    <ligand>
        <name>anthranilate</name>
        <dbReference type="ChEBI" id="CHEBI:16567"/>
        <label>1</label>
    </ligand>
</feature>
<dbReference type="Gene3D" id="3.40.1030.10">
    <property type="entry name" value="Nucleoside phosphorylase/phosphoribosyltransferase catalytic domain"/>
    <property type="match status" value="1"/>
</dbReference>
<dbReference type="SUPFAM" id="SSF52418">
    <property type="entry name" value="Nucleoside phosphorylase/phosphoribosyltransferase catalytic domain"/>
    <property type="match status" value="1"/>
</dbReference>
<keyword evidence="4 9" id="KW-0808">Transferase</keyword>
<keyword evidence="3 9" id="KW-0328">Glycosyltransferase</keyword>
<comment type="similarity">
    <text evidence="9">Belongs to the anthranilate phosphoribosyltransferase family.</text>
</comment>
<evidence type="ECO:0000256" key="3">
    <source>
        <dbReference type="ARBA" id="ARBA00022676"/>
    </source>
</evidence>
<dbReference type="FunFam" id="3.40.1030.10:FF:000002">
    <property type="entry name" value="Anthranilate phosphoribosyltransferase"/>
    <property type="match status" value="1"/>
</dbReference>
<feature type="binding site" evidence="9">
    <location>
        <begin position="132"/>
        <end position="140"/>
    </location>
    <ligand>
        <name>5-phospho-alpha-D-ribose 1-diphosphate</name>
        <dbReference type="ChEBI" id="CHEBI:58017"/>
    </ligand>
</feature>
<evidence type="ECO:0000256" key="4">
    <source>
        <dbReference type="ARBA" id="ARBA00022679"/>
    </source>
</evidence>
<feature type="binding site" evidence="9">
    <location>
        <position position="249"/>
    </location>
    <ligand>
        <name>Mg(2+)</name>
        <dbReference type="ChEBI" id="CHEBI:18420"/>
        <label>2</label>
    </ligand>
</feature>
<feature type="binding site" evidence="9">
    <location>
        <position position="112"/>
    </location>
    <ligand>
        <name>5-phospho-alpha-D-ribose 1-diphosphate</name>
        <dbReference type="ChEBI" id="CHEBI:58017"/>
    </ligand>
</feature>
<evidence type="ECO:0000256" key="8">
    <source>
        <dbReference type="ARBA" id="ARBA00061188"/>
    </source>
</evidence>
<feature type="binding site" evidence="9">
    <location>
        <position position="116"/>
    </location>
    <ligand>
        <name>Mg(2+)</name>
        <dbReference type="ChEBI" id="CHEBI:18420"/>
        <label>1</label>
    </ligand>
</feature>
<dbReference type="Pfam" id="PF02885">
    <property type="entry name" value="Glycos_trans_3N"/>
    <property type="match status" value="1"/>
</dbReference>
<feature type="binding site" evidence="9">
    <location>
        <position position="104"/>
    </location>
    <ligand>
        <name>5-phospho-alpha-D-ribose 1-diphosphate</name>
        <dbReference type="ChEBI" id="CHEBI:58017"/>
    </ligand>
</feature>
<evidence type="ECO:0000256" key="2">
    <source>
        <dbReference type="ARBA" id="ARBA00022605"/>
    </source>
</evidence>
<feature type="binding site" evidence="9">
    <location>
        <begin position="107"/>
        <end position="108"/>
    </location>
    <ligand>
        <name>5-phospho-alpha-D-ribose 1-diphosphate</name>
        <dbReference type="ChEBI" id="CHEBI:58017"/>
    </ligand>
</feature>
<comment type="subunit">
    <text evidence="9">Homodimer.</text>
</comment>
<comment type="similarity">
    <text evidence="8">In the C-terminal section; belongs to the anthranilate phosphoribosyltransferase family.</text>
</comment>
<proteinExistence type="inferred from homology"/>
<evidence type="ECO:0000259" key="11">
    <source>
        <dbReference type="Pfam" id="PF00591"/>
    </source>
</evidence>
<dbReference type="InterPro" id="IPR036320">
    <property type="entry name" value="Glycosyl_Trfase_fam3_N_dom_sf"/>
</dbReference>
<feature type="domain" description="Glycosyl transferase family 3" evidence="11">
    <location>
        <begin position="97"/>
        <end position="353"/>
    </location>
</feature>
<feature type="region of interest" description="Disordered" evidence="10">
    <location>
        <begin position="1"/>
        <end position="22"/>
    </location>
</feature>
<evidence type="ECO:0000256" key="5">
    <source>
        <dbReference type="ARBA" id="ARBA00022822"/>
    </source>
</evidence>
<evidence type="ECO:0000256" key="1">
    <source>
        <dbReference type="ARBA" id="ARBA00004907"/>
    </source>
</evidence>
<dbReference type="InterPro" id="IPR005940">
    <property type="entry name" value="Anthranilate_Pribosyl_Tfrase"/>
</dbReference>
<evidence type="ECO:0000313" key="13">
    <source>
        <dbReference type="EMBL" id="TQL62844.1"/>
    </source>
</evidence>
<gene>
    <name evidence="9" type="primary">trpD</name>
    <name evidence="13" type="ORF">FB460_0635</name>
</gene>
<dbReference type="InterPro" id="IPR017459">
    <property type="entry name" value="Glycosyl_Trfase_fam3_N_dom"/>
</dbReference>
<sequence length="371" mass="39467">MSVHGPESEATNRVRPYQAPKPGGLNWPDILTSLVEGWGLSDEGLRWAMTEILSGSATPAQSAALMVALRAKGEDVRDIAAFVDVMMEQATPIQLSNDAVDVVGTGGDRKNTVNISTMSGIVAAASGARVIKHGNRAASSKCGTADVLEALGVVLELDPAKQQEVLDTVGLAFLFAPMYHASMRFAAGPRKELGIPTVFNLLGPLSNPAKPQAQAMGVAHEPIARLIAEVMAERGTRGMVFYGHGGLDELTTADTSRVFLINHGREREYLLDPLDLGIPRCDLEDLVGGEPEVNARVLRETLGGKTGPVRDIVLLNAAAALLSFEGPDVDRDVTEQLEPLLARAAAVIDDGSALRRLDDWVALTRRLDAEA</sequence>
<feature type="compositionally biased region" description="Basic and acidic residues" evidence="10">
    <location>
        <begin position="1"/>
        <end position="12"/>
    </location>
</feature>
<dbReference type="HAMAP" id="MF_00211">
    <property type="entry name" value="TrpD"/>
    <property type="match status" value="1"/>
</dbReference>
<comment type="caution">
    <text evidence="9">Lacks conserved residue(s) required for the propagation of feature annotation.</text>
</comment>
<dbReference type="Pfam" id="PF00591">
    <property type="entry name" value="Glycos_transf_3"/>
    <property type="match status" value="1"/>
</dbReference>
<dbReference type="RefSeq" id="WP_142092638.1">
    <property type="nucleotide sequence ID" value="NZ_BAAAMD010000001.1"/>
</dbReference>
<comment type="caution">
    <text evidence="13">The sequence shown here is derived from an EMBL/GenBank/DDBJ whole genome shotgun (WGS) entry which is preliminary data.</text>
</comment>
<feature type="binding site" evidence="9">
    <location>
        <position position="249"/>
    </location>
    <ligand>
        <name>Mg(2+)</name>
        <dbReference type="ChEBI" id="CHEBI:18420"/>
        <label>1</label>
    </ligand>
</feature>
<feature type="binding site" evidence="9">
    <location>
        <position position="248"/>
    </location>
    <ligand>
        <name>Mg(2+)</name>
        <dbReference type="ChEBI" id="CHEBI:18420"/>
        <label>2</label>
    </ligand>
</feature>
<accession>A0A542ZR65</accession>
<dbReference type="EMBL" id="VFOR01000001">
    <property type="protein sequence ID" value="TQL62844.1"/>
    <property type="molecule type" value="Genomic_DNA"/>
</dbReference>
<dbReference type="InterPro" id="IPR000312">
    <property type="entry name" value="Glycosyl_Trfase_fam3"/>
</dbReference>
<keyword evidence="9" id="KW-0460">Magnesium</keyword>
<feature type="binding site" evidence="9">
    <location>
        <position position="135"/>
    </location>
    <ligand>
        <name>anthranilate</name>
        <dbReference type="ChEBI" id="CHEBI:16567"/>
        <label>1</label>
    </ligand>
</feature>
<dbReference type="NCBIfam" id="TIGR01245">
    <property type="entry name" value="trpD"/>
    <property type="match status" value="1"/>
</dbReference>
<dbReference type="GO" id="GO:0005829">
    <property type="term" value="C:cytosol"/>
    <property type="evidence" value="ECO:0007669"/>
    <property type="project" value="TreeGrafter"/>
</dbReference>
<protein>
    <recommendedName>
        <fullName evidence="9">Anthranilate phosphoribosyltransferase</fullName>
        <ecNumber evidence="9">2.4.2.18</ecNumber>
    </recommendedName>
</protein>
<dbReference type="AlphaFoldDB" id="A0A542ZR65"/>
<dbReference type="GO" id="GO:0000162">
    <property type="term" value="P:L-tryptophan biosynthetic process"/>
    <property type="evidence" value="ECO:0007669"/>
    <property type="project" value="UniProtKB-UniRule"/>
</dbReference>
<dbReference type="OrthoDB" id="9806430at2"/>
<comment type="catalytic activity">
    <reaction evidence="7 9">
        <text>N-(5-phospho-beta-D-ribosyl)anthranilate + diphosphate = 5-phospho-alpha-D-ribose 1-diphosphate + anthranilate</text>
        <dbReference type="Rhea" id="RHEA:11768"/>
        <dbReference type="ChEBI" id="CHEBI:16567"/>
        <dbReference type="ChEBI" id="CHEBI:18277"/>
        <dbReference type="ChEBI" id="CHEBI:33019"/>
        <dbReference type="ChEBI" id="CHEBI:58017"/>
        <dbReference type="EC" id="2.4.2.18"/>
    </reaction>
</comment>
<dbReference type="PANTHER" id="PTHR43285">
    <property type="entry name" value="ANTHRANILATE PHOSPHORIBOSYLTRANSFERASE"/>
    <property type="match status" value="1"/>
</dbReference>
<feature type="domain" description="Glycosyl transferase family 3 N-terminal" evidence="12">
    <location>
        <begin position="29"/>
        <end position="90"/>
    </location>
</feature>
<dbReference type="Gene3D" id="1.20.970.10">
    <property type="entry name" value="Transferase, Pyrimidine Nucleoside Phosphorylase, Chain C"/>
    <property type="match status" value="1"/>
</dbReference>
<evidence type="ECO:0000256" key="7">
    <source>
        <dbReference type="ARBA" id="ARBA00052328"/>
    </source>
</evidence>
<evidence type="ECO:0000259" key="12">
    <source>
        <dbReference type="Pfam" id="PF02885"/>
    </source>
</evidence>
<evidence type="ECO:0000313" key="14">
    <source>
        <dbReference type="Proteomes" id="UP000316196"/>
    </source>
</evidence>
<dbReference type="GO" id="GO:0004048">
    <property type="term" value="F:anthranilate phosphoribosyltransferase activity"/>
    <property type="evidence" value="ECO:0007669"/>
    <property type="project" value="UniProtKB-UniRule"/>
</dbReference>
<organism evidence="13 14">
    <name type="scientific">Propioniferax innocua</name>
    <dbReference type="NCBI Taxonomy" id="1753"/>
    <lineage>
        <taxon>Bacteria</taxon>
        <taxon>Bacillati</taxon>
        <taxon>Actinomycetota</taxon>
        <taxon>Actinomycetes</taxon>
        <taxon>Propionibacteriales</taxon>
        <taxon>Propionibacteriaceae</taxon>
        <taxon>Propioniferax</taxon>
    </lineage>
</organism>
<evidence type="ECO:0000256" key="9">
    <source>
        <dbReference type="HAMAP-Rule" id="MF_00211"/>
    </source>
</evidence>
<name>A0A542ZR65_9ACTN</name>
<keyword evidence="14" id="KW-1185">Reference proteome</keyword>
<evidence type="ECO:0000256" key="10">
    <source>
        <dbReference type="SAM" id="MobiDB-lite"/>
    </source>
</evidence>
<dbReference type="SUPFAM" id="SSF47648">
    <property type="entry name" value="Nucleoside phosphorylase/phosphoribosyltransferase N-terminal domain"/>
    <property type="match status" value="1"/>
</dbReference>
<dbReference type="InterPro" id="IPR035902">
    <property type="entry name" value="Nuc_phospho_transferase"/>
</dbReference>
<comment type="cofactor">
    <cofactor evidence="9">
        <name>Mg(2+)</name>
        <dbReference type="ChEBI" id="CHEBI:18420"/>
    </cofactor>
    <text evidence="9">Binds 2 magnesium ions per monomer.</text>
</comment>
<dbReference type="EC" id="2.4.2.18" evidence="9"/>
<keyword evidence="9" id="KW-0479">Metal-binding</keyword>
<dbReference type="UniPathway" id="UPA00035">
    <property type="reaction ID" value="UER00041"/>
</dbReference>
<keyword evidence="5 9" id="KW-0822">Tryptophan biosynthesis</keyword>
<feature type="binding site" evidence="9">
    <location>
        <position position="144"/>
    </location>
    <ligand>
        <name>5-phospho-alpha-D-ribose 1-diphosphate</name>
        <dbReference type="ChEBI" id="CHEBI:58017"/>
    </ligand>
</feature>
<dbReference type="GO" id="GO:0000287">
    <property type="term" value="F:magnesium ion binding"/>
    <property type="evidence" value="ECO:0007669"/>
    <property type="project" value="UniProtKB-UniRule"/>
</dbReference>
<dbReference type="PANTHER" id="PTHR43285:SF2">
    <property type="entry name" value="ANTHRANILATE PHOSPHORIBOSYLTRANSFERASE"/>
    <property type="match status" value="1"/>
</dbReference>
<keyword evidence="6 9" id="KW-0057">Aromatic amino acid biosynthesis</keyword>
<evidence type="ECO:0000256" key="6">
    <source>
        <dbReference type="ARBA" id="ARBA00023141"/>
    </source>
</evidence>
<feature type="binding site" evidence="9">
    <location>
        <begin position="114"/>
        <end position="117"/>
    </location>
    <ligand>
        <name>5-phospho-alpha-D-ribose 1-diphosphate</name>
        <dbReference type="ChEBI" id="CHEBI:58017"/>
    </ligand>
</feature>
<keyword evidence="2 9" id="KW-0028">Amino-acid biosynthesis</keyword>
<comment type="pathway">
    <text evidence="1 9">Amino-acid biosynthesis; L-tryptophan biosynthesis; L-tryptophan from chorismate: step 2/5.</text>
</comment>
<dbReference type="Proteomes" id="UP000316196">
    <property type="component" value="Unassembled WGS sequence"/>
</dbReference>
<comment type="function">
    <text evidence="9">Catalyzes the transfer of the phosphoribosyl group of 5-phosphorylribose-1-pyrophosphate (PRPP) to anthranilate to yield N-(5'-phosphoribosyl)-anthranilate (PRA).</text>
</comment>